<sequence length="503" mass="53016">MRLIKSLALSFLTLVALKAHAIDQMYNWNGLEFVTSGNVTHVHPASPESTKLRGGWVLDISDVEPKASASHAMPYKNTSNALVTVKPHIDPKKVSASAASKIKEAAKAAGPNPYLAVASLGCAVFCDALIDWGVNQLHLGEDGSISAVVPDPNQTPDYSDGSMWGYGSSSPIYLTKLSACSAYQAYLSSRPTLPYPTAGYEVSGSTCYVHSIYSQRYYNVGLRRDGSSSCPSGESVAGNVCGASPSGVDTPLQTYLQSNYIGKGWDHHWAKMTAAIVAAGGNVFTDGTSTDITGPAIVPVSTSETKTSVSLVPGTTTPAPAGHTGPTESGTQTTTTTTTAHNKYNPAPMTSGSSGSPASGPSMETTQKTTTTTTITNNVTNITNIVNETTTEKDEAPEEAPTDTPFADLPELYKQKYPDGLIGVLRTQTAAMKATPLFQLPMQLMGDLPQTGQCPSWQLDLSLATWASFGTYNVGADCAIWDFAGWVIVISAFLLARQLIFGG</sequence>
<protein>
    <submittedName>
        <fullName evidence="4">Uncharacterized protein</fullName>
    </submittedName>
</protein>
<dbReference type="EMBL" id="JAODZU010000021">
    <property type="protein sequence ID" value="MDH0364516.1"/>
    <property type="molecule type" value="Genomic_DNA"/>
</dbReference>
<accession>A0AA42L8F8</accession>
<dbReference type="RefSeq" id="WP_279860512.1">
    <property type="nucleotide sequence ID" value="NZ_JAODZU010000021.1"/>
</dbReference>
<feature type="signal peptide" evidence="3">
    <location>
        <begin position="1"/>
        <end position="21"/>
    </location>
</feature>
<evidence type="ECO:0000256" key="3">
    <source>
        <dbReference type="SAM" id="SignalP"/>
    </source>
</evidence>
<keyword evidence="2" id="KW-0812">Transmembrane</keyword>
<evidence type="ECO:0000313" key="4">
    <source>
        <dbReference type="EMBL" id="MDH0364516.1"/>
    </source>
</evidence>
<evidence type="ECO:0000256" key="1">
    <source>
        <dbReference type="SAM" id="MobiDB-lite"/>
    </source>
</evidence>
<organism evidence="4 5">
    <name type="scientific">Comamonas aquatica</name>
    <dbReference type="NCBI Taxonomy" id="225991"/>
    <lineage>
        <taxon>Bacteria</taxon>
        <taxon>Pseudomonadati</taxon>
        <taxon>Pseudomonadota</taxon>
        <taxon>Betaproteobacteria</taxon>
        <taxon>Burkholderiales</taxon>
        <taxon>Comamonadaceae</taxon>
        <taxon>Comamonas</taxon>
    </lineage>
</organism>
<evidence type="ECO:0000313" key="5">
    <source>
        <dbReference type="Proteomes" id="UP001158297"/>
    </source>
</evidence>
<name>A0AA42L8F8_9BURK</name>
<dbReference type="Proteomes" id="UP001158297">
    <property type="component" value="Unassembled WGS sequence"/>
</dbReference>
<feature type="chain" id="PRO_5041441375" evidence="3">
    <location>
        <begin position="22"/>
        <end position="503"/>
    </location>
</feature>
<proteinExistence type="predicted"/>
<feature type="region of interest" description="Disordered" evidence="1">
    <location>
        <begin position="304"/>
        <end position="372"/>
    </location>
</feature>
<dbReference type="AlphaFoldDB" id="A0AA42L8F8"/>
<reference evidence="4" key="1">
    <citation type="submission" date="2022-09" db="EMBL/GenBank/DDBJ databases">
        <title>Intensive care unit water sources are persistently colonized with multi-drug resistant bacteria and are the site of extensive horizontal gene transfer of antibiotic resistance genes.</title>
        <authorList>
            <person name="Diorio-Toth L."/>
        </authorList>
    </citation>
    <scope>NUCLEOTIDE SEQUENCE</scope>
    <source>
        <strain evidence="4">GD04130</strain>
    </source>
</reference>
<gene>
    <name evidence="4" type="ORF">N7330_15875</name>
</gene>
<keyword evidence="2" id="KW-0472">Membrane</keyword>
<feature type="transmembrane region" description="Helical" evidence="2">
    <location>
        <begin position="483"/>
        <end position="500"/>
    </location>
</feature>
<feature type="compositionally biased region" description="Low complexity" evidence="1">
    <location>
        <begin position="313"/>
        <end position="339"/>
    </location>
</feature>
<feature type="compositionally biased region" description="Low complexity" evidence="1">
    <location>
        <begin position="346"/>
        <end position="372"/>
    </location>
</feature>
<keyword evidence="2" id="KW-1133">Transmembrane helix</keyword>
<evidence type="ECO:0000256" key="2">
    <source>
        <dbReference type="SAM" id="Phobius"/>
    </source>
</evidence>
<comment type="caution">
    <text evidence="4">The sequence shown here is derived from an EMBL/GenBank/DDBJ whole genome shotgun (WGS) entry which is preliminary data.</text>
</comment>
<keyword evidence="3" id="KW-0732">Signal</keyword>